<name>A0A085JN49_9GAMM</name>
<keyword evidence="2" id="KW-1185">Reference proteome</keyword>
<dbReference type="EMBL" id="JMPR01000011">
    <property type="protein sequence ID" value="KFD21895.1"/>
    <property type="molecule type" value="Genomic_DNA"/>
</dbReference>
<reference evidence="1 2" key="1">
    <citation type="submission" date="2014-05" db="EMBL/GenBank/DDBJ databases">
        <title>ATOL: Assembling a taxonomically balanced genome-scale reconstruction of the evolutionary history of the Enterobacteriaceae.</title>
        <authorList>
            <person name="Plunkett G.III."/>
            <person name="Neeno-Eckwall E.C."/>
            <person name="Glasner J.D."/>
            <person name="Perna N.T."/>
        </authorList>
    </citation>
    <scope>NUCLEOTIDE SEQUENCE [LARGE SCALE GENOMIC DNA]</scope>
    <source>
        <strain evidence="1 2">ATCC 33301</strain>
    </source>
</reference>
<comment type="caution">
    <text evidence="1">The sequence shown here is derived from an EMBL/GenBank/DDBJ whole genome shotgun (WGS) entry which is preliminary data.</text>
</comment>
<evidence type="ECO:0000313" key="2">
    <source>
        <dbReference type="Proteomes" id="UP000028602"/>
    </source>
</evidence>
<accession>A0A085JN49</accession>
<protein>
    <submittedName>
        <fullName evidence="1">Uncharacterized protein</fullName>
    </submittedName>
</protein>
<organism evidence="1 2">
    <name type="scientific">Tatumella ptyseos ATCC 33301</name>
    <dbReference type="NCBI Taxonomy" id="1005995"/>
    <lineage>
        <taxon>Bacteria</taxon>
        <taxon>Pseudomonadati</taxon>
        <taxon>Pseudomonadota</taxon>
        <taxon>Gammaproteobacteria</taxon>
        <taxon>Enterobacterales</taxon>
        <taxon>Erwiniaceae</taxon>
        <taxon>Tatumella</taxon>
    </lineage>
</organism>
<evidence type="ECO:0000313" key="1">
    <source>
        <dbReference type="EMBL" id="KFD21895.1"/>
    </source>
</evidence>
<gene>
    <name evidence="1" type="ORF">GTPT_0607</name>
</gene>
<proteinExistence type="predicted"/>
<dbReference type="Proteomes" id="UP000028602">
    <property type="component" value="Unassembled WGS sequence"/>
</dbReference>
<dbReference type="AlphaFoldDB" id="A0A085JN49"/>
<sequence length="53" mass="6349">MINKISVYVNKKQLIKSKCTINTQRLKINYKKQNKKTKETDYSMISHKVLFND</sequence>